<dbReference type="Proteomes" id="UP000053240">
    <property type="component" value="Unassembled WGS sequence"/>
</dbReference>
<dbReference type="EMBL" id="KQ460883">
    <property type="protein sequence ID" value="KPJ11163.1"/>
    <property type="molecule type" value="Genomic_DNA"/>
</dbReference>
<dbReference type="InParanoid" id="A0A194R037"/>
<evidence type="ECO:0000256" key="2">
    <source>
        <dbReference type="ARBA" id="ARBA00006247"/>
    </source>
</evidence>
<feature type="binding site" evidence="10">
    <location>
        <position position="364"/>
    </location>
    <ligand>
        <name>Zn(2+)</name>
        <dbReference type="ChEBI" id="CHEBI:29105"/>
        <label>2</label>
    </ligand>
</feature>
<evidence type="ECO:0000256" key="4">
    <source>
        <dbReference type="ARBA" id="ARBA00022490"/>
    </source>
</evidence>
<evidence type="ECO:0000256" key="9">
    <source>
        <dbReference type="PIRSR" id="PIRSR036696-1"/>
    </source>
</evidence>
<dbReference type="GO" id="GO:0005737">
    <property type="term" value="C:cytoplasm"/>
    <property type="evidence" value="ECO:0007669"/>
    <property type="project" value="UniProtKB-SubCell"/>
</dbReference>
<dbReference type="InterPro" id="IPR011650">
    <property type="entry name" value="Peptidase_M20_dimer"/>
</dbReference>
<dbReference type="Gene3D" id="3.40.630.10">
    <property type="entry name" value="Zn peptidases"/>
    <property type="match status" value="1"/>
</dbReference>
<organism evidence="12 13">
    <name type="scientific">Papilio machaon</name>
    <name type="common">Old World swallowtail butterfly</name>
    <dbReference type="NCBI Taxonomy" id="76193"/>
    <lineage>
        <taxon>Eukaryota</taxon>
        <taxon>Metazoa</taxon>
        <taxon>Ecdysozoa</taxon>
        <taxon>Arthropoda</taxon>
        <taxon>Hexapoda</taxon>
        <taxon>Insecta</taxon>
        <taxon>Pterygota</taxon>
        <taxon>Neoptera</taxon>
        <taxon>Endopterygota</taxon>
        <taxon>Lepidoptera</taxon>
        <taxon>Glossata</taxon>
        <taxon>Ditrysia</taxon>
        <taxon>Papilionoidea</taxon>
        <taxon>Papilionidae</taxon>
        <taxon>Papilioninae</taxon>
        <taxon>Papilio</taxon>
    </lineage>
</organism>
<feature type="domain" description="Peptidase M20 dimerisation" evidence="11">
    <location>
        <begin position="186"/>
        <end position="290"/>
    </location>
</feature>
<dbReference type="SUPFAM" id="SSF53187">
    <property type="entry name" value="Zn-dependent exopeptidases"/>
    <property type="match status" value="1"/>
</dbReference>
<keyword evidence="7 10" id="KW-0862">Zinc</keyword>
<dbReference type="SUPFAM" id="SSF55031">
    <property type="entry name" value="Bacterial exopeptidase dimerisation domain"/>
    <property type="match status" value="1"/>
</dbReference>
<feature type="binding site" evidence="10">
    <location>
        <position position="104"/>
    </location>
    <ligand>
        <name>Zn(2+)</name>
        <dbReference type="ChEBI" id="CHEBI:29105"/>
        <label>2</label>
    </ligand>
</feature>
<dbReference type="Pfam" id="PF01546">
    <property type="entry name" value="Peptidase_M20"/>
    <property type="match status" value="1"/>
</dbReference>
<keyword evidence="6" id="KW-0378">Hydrolase</keyword>
<sequence>MNESTVQLLQEYMRIDTSHEENIESAVLFWKRQSNVLGLPFAVYRPAKKPICVITWTGSDPKLPSIILNSHIDVVTVAEQEWKHDPFSGYIDENGDLYGRGAQDTKALSITYLEAIRTLKEEGVKLQRTIHVLLMPDEETGGFSGMVPFVETEEFRALNPGFFFDEGMTSPDGKLYATYQDKRPWQLNITLHGESGHGSAVTDGSAMEKLQRLLDITREFRTQQKRIMSSKEPMDYGSYTTLNVNIIHGGVATNIIPSKVNLVIDMRLSMSAQVSDVNAMIQSWIEQVGNDTELSFIRKIEVSERTTLDGSNPYWVALVEAMREMDLKIEPIVCPATSDMVEVRNKGFPAIGFAYRPYTVSRIHAADEYINIATFQQGIQVYANILKRVANLK</sequence>
<dbReference type="InterPro" id="IPR010159">
    <property type="entry name" value="N-acyl_aa_amidohydrolase"/>
</dbReference>
<evidence type="ECO:0000256" key="10">
    <source>
        <dbReference type="PIRSR" id="PIRSR036696-2"/>
    </source>
</evidence>
<dbReference type="PANTHER" id="PTHR45892:SF1">
    <property type="entry name" value="AMINOACYLASE-1"/>
    <property type="match status" value="1"/>
</dbReference>
<dbReference type="GO" id="GO:0004046">
    <property type="term" value="F:aminoacylase activity"/>
    <property type="evidence" value="ECO:0007669"/>
    <property type="project" value="UniProtKB-EC"/>
</dbReference>
<dbReference type="Gene3D" id="3.30.70.360">
    <property type="match status" value="1"/>
</dbReference>
<dbReference type="GO" id="GO:0006520">
    <property type="term" value="P:amino acid metabolic process"/>
    <property type="evidence" value="ECO:0007669"/>
    <property type="project" value="InterPro"/>
</dbReference>
<reference evidence="12 13" key="1">
    <citation type="journal article" date="2015" name="Nat. Commun.">
        <title>Outbred genome sequencing and CRISPR/Cas9 gene editing in butterflies.</title>
        <authorList>
            <person name="Li X."/>
            <person name="Fan D."/>
            <person name="Zhang W."/>
            <person name="Liu G."/>
            <person name="Zhang L."/>
            <person name="Zhao L."/>
            <person name="Fang X."/>
            <person name="Chen L."/>
            <person name="Dong Y."/>
            <person name="Chen Y."/>
            <person name="Ding Y."/>
            <person name="Zhao R."/>
            <person name="Feng M."/>
            <person name="Zhu Y."/>
            <person name="Feng Y."/>
            <person name="Jiang X."/>
            <person name="Zhu D."/>
            <person name="Xiang H."/>
            <person name="Feng X."/>
            <person name="Li S."/>
            <person name="Wang J."/>
            <person name="Zhang G."/>
            <person name="Kronforst M.R."/>
            <person name="Wang W."/>
        </authorList>
    </citation>
    <scope>NUCLEOTIDE SEQUENCE [LARGE SCALE GENOMIC DNA]</scope>
    <source>
        <strain evidence="12">Ya'a_city_454_Pm</strain>
        <tissue evidence="12">Whole body</tissue>
    </source>
</reference>
<feature type="binding site" evidence="10">
    <location>
        <position position="71"/>
    </location>
    <ligand>
        <name>Zn(2+)</name>
        <dbReference type="ChEBI" id="CHEBI:29105"/>
        <label>1</label>
    </ligand>
</feature>
<evidence type="ECO:0000313" key="12">
    <source>
        <dbReference type="EMBL" id="KPJ11163.1"/>
    </source>
</evidence>
<feature type="active site" description="Proton acceptor" evidence="9">
    <location>
        <position position="138"/>
    </location>
</feature>
<feature type="binding site" evidence="10">
    <location>
        <position position="139"/>
    </location>
    <ligand>
        <name>Zn(2+)</name>
        <dbReference type="ChEBI" id="CHEBI:29105"/>
        <label>2</label>
    </ligand>
</feature>
<proteinExistence type="inferred from homology"/>
<dbReference type="InterPro" id="IPR002933">
    <property type="entry name" value="Peptidase_M20"/>
</dbReference>
<dbReference type="InterPro" id="IPR001261">
    <property type="entry name" value="ArgE/DapE_CS"/>
</dbReference>
<evidence type="ECO:0000256" key="7">
    <source>
        <dbReference type="ARBA" id="ARBA00022833"/>
    </source>
</evidence>
<evidence type="ECO:0000256" key="8">
    <source>
        <dbReference type="ARBA" id="ARBA00029656"/>
    </source>
</evidence>
<keyword evidence="5 10" id="KW-0479">Metal-binding</keyword>
<evidence type="ECO:0000256" key="6">
    <source>
        <dbReference type="ARBA" id="ARBA00022801"/>
    </source>
</evidence>
<dbReference type="PANTHER" id="PTHR45892">
    <property type="entry name" value="AMINOACYLASE-1"/>
    <property type="match status" value="1"/>
</dbReference>
<feature type="active site" evidence="9">
    <location>
        <position position="73"/>
    </location>
</feature>
<dbReference type="Pfam" id="PF07687">
    <property type="entry name" value="M20_dimer"/>
    <property type="match status" value="1"/>
</dbReference>
<dbReference type="STRING" id="76193.A0A194R037"/>
<dbReference type="InterPro" id="IPR052083">
    <property type="entry name" value="Aminoacylase-1_M20A"/>
</dbReference>
<dbReference type="Gene3D" id="1.10.150.900">
    <property type="match status" value="1"/>
</dbReference>
<dbReference type="NCBIfam" id="TIGR01880">
    <property type="entry name" value="Ac-peptdase-euk"/>
    <property type="match status" value="1"/>
</dbReference>
<dbReference type="InterPro" id="IPR036264">
    <property type="entry name" value="Bact_exopeptidase_dim_dom"/>
</dbReference>
<protein>
    <recommendedName>
        <fullName evidence="3">N-acyl-aliphatic-L-amino acid amidohydrolase</fullName>
        <ecNumber evidence="3">3.5.1.14</ecNumber>
    </recommendedName>
    <alternativeName>
        <fullName evidence="8">N-acyl-L-amino-acid amidohydrolase</fullName>
    </alternativeName>
</protein>
<dbReference type="PROSITE" id="PS00759">
    <property type="entry name" value="ARGE_DAPE_CPG2_2"/>
    <property type="match status" value="1"/>
</dbReference>
<feature type="binding site" evidence="10">
    <location>
        <position position="166"/>
    </location>
    <ligand>
        <name>Zn(2+)</name>
        <dbReference type="ChEBI" id="CHEBI:29105"/>
        <label>1</label>
    </ligand>
</feature>
<evidence type="ECO:0000256" key="1">
    <source>
        <dbReference type="ARBA" id="ARBA00004496"/>
    </source>
</evidence>
<name>A0A194R037_PAPMA</name>
<dbReference type="AlphaFoldDB" id="A0A194R037"/>
<evidence type="ECO:0000259" key="11">
    <source>
        <dbReference type="Pfam" id="PF07687"/>
    </source>
</evidence>
<dbReference type="GO" id="GO:0046872">
    <property type="term" value="F:metal ion binding"/>
    <property type="evidence" value="ECO:0007669"/>
    <property type="project" value="UniProtKB-KW"/>
</dbReference>
<accession>A0A194R037</accession>
<feature type="binding site" evidence="10">
    <location>
        <position position="104"/>
    </location>
    <ligand>
        <name>Zn(2+)</name>
        <dbReference type="ChEBI" id="CHEBI:29105"/>
        <label>1</label>
    </ligand>
</feature>
<evidence type="ECO:0000313" key="13">
    <source>
        <dbReference type="Proteomes" id="UP000053240"/>
    </source>
</evidence>
<comment type="subcellular location">
    <subcellularLocation>
        <location evidence="1">Cytoplasm</location>
    </subcellularLocation>
</comment>
<dbReference type="EC" id="3.5.1.14" evidence="3"/>
<evidence type="ECO:0000256" key="3">
    <source>
        <dbReference type="ARBA" id="ARBA00011913"/>
    </source>
</evidence>
<evidence type="ECO:0000256" key="5">
    <source>
        <dbReference type="ARBA" id="ARBA00022723"/>
    </source>
</evidence>
<comment type="similarity">
    <text evidence="2">Belongs to the peptidase M20A family.</text>
</comment>
<keyword evidence="4" id="KW-0963">Cytoplasm</keyword>
<gene>
    <name evidence="12" type="ORF">RR48_14802</name>
</gene>
<dbReference type="PIRSF" id="PIRSF036696">
    <property type="entry name" value="ACY-1"/>
    <property type="match status" value="1"/>
</dbReference>
<keyword evidence="13" id="KW-1185">Reference proteome</keyword>
<comment type="cofactor">
    <cofactor evidence="10">
        <name>Zn(2+)</name>
        <dbReference type="ChEBI" id="CHEBI:29105"/>
    </cofactor>
    <text evidence="10">Binds 2 Zn(2+) ions per subunit.</text>
</comment>